<dbReference type="InterPro" id="IPR011050">
    <property type="entry name" value="Pectin_lyase_fold/virulence"/>
</dbReference>
<evidence type="ECO:0000256" key="1">
    <source>
        <dbReference type="SAM" id="SignalP"/>
    </source>
</evidence>
<keyword evidence="3" id="KW-1185">Reference proteome</keyword>
<dbReference type="Proteomes" id="UP000294599">
    <property type="component" value="Unassembled WGS sequence"/>
</dbReference>
<reference evidence="2 3" key="1">
    <citation type="submission" date="2019-03" db="EMBL/GenBank/DDBJ databases">
        <title>Genomic Encyclopedia of Type Strains, Phase IV (KMG-IV): sequencing the most valuable type-strain genomes for metagenomic binning, comparative biology and taxonomic classification.</title>
        <authorList>
            <person name="Goeker M."/>
        </authorList>
    </citation>
    <scope>NUCLEOTIDE SEQUENCE [LARGE SCALE GENOMIC DNA]</scope>
    <source>
        <strain evidence="2 3">DSM 21944</strain>
    </source>
</reference>
<keyword evidence="1" id="KW-0732">Signal</keyword>
<evidence type="ECO:0000313" key="3">
    <source>
        <dbReference type="Proteomes" id="UP000294599"/>
    </source>
</evidence>
<accession>A0A4R3LBM2</accession>
<dbReference type="SUPFAM" id="SSF51126">
    <property type="entry name" value="Pectin lyase-like"/>
    <property type="match status" value="1"/>
</dbReference>
<protein>
    <submittedName>
        <fullName evidence="2">Putative outer membrane repeat protein</fullName>
    </submittedName>
</protein>
<comment type="caution">
    <text evidence="2">The sequence shown here is derived from an EMBL/GenBank/DDBJ whole genome shotgun (WGS) entry which is preliminary data.</text>
</comment>
<evidence type="ECO:0000313" key="2">
    <source>
        <dbReference type="EMBL" id="TCS97541.1"/>
    </source>
</evidence>
<dbReference type="EMBL" id="SMAF01000012">
    <property type="protein sequence ID" value="TCS97541.1"/>
    <property type="molecule type" value="Genomic_DNA"/>
</dbReference>
<dbReference type="RefSeq" id="WP_123523012.1">
    <property type="nucleotide sequence ID" value="NZ_JBHLWF010000014.1"/>
</dbReference>
<organism evidence="2 3">
    <name type="scientific">Pseudofulvimonas gallinarii</name>
    <dbReference type="NCBI Taxonomy" id="634155"/>
    <lineage>
        <taxon>Bacteria</taxon>
        <taxon>Pseudomonadati</taxon>
        <taxon>Pseudomonadota</taxon>
        <taxon>Gammaproteobacteria</taxon>
        <taxon>Lysobacterales</taxon>
        <taxon>Rhodanobacteraceae</taxon>
        <taxon>Pseudofulvimonas</taxon>
    </lineage>
</organism>
<name>A0A4R3LBM2_9GAMM</name>
<gene>
    <name evidence="2" type="ORF">EDC25_11222</name>
</gene>
<sequence>MPISFRASLTLLATLVFPLPAVAALYTVGHTTDCSHSQLSTALAAAVADAGSGPHQIRLAVLEQAVDNLLLVNPVRDIEITGGFTACGNATPTATFPTTLRATPGNTRVMQIQNAVGNPRRAVTLRNVAIRDGNLATGEGGGLHITGPMTVNLERGTVVEENSASNGGGIHLSSTGPTLDQYAQLNMAYGAIVRNNRADTLVAQGYGGGIHCLRGCTVHAWHGEISGNFAFRSGGGVALRSGSASMLIDPSPGAGQQVFIVGNAAGHASNGQASYGGGIFINEGSLSARIFGDDPTADYSVRITGNIADMGGAIGAIGPTALPYRNISLDGPLVAGNSARERGGALYALNGVVWHIDHSRIGDCIVAGTVRKPCSYFFGNSRTGPSSGAGGAVGYFTNDAGALAGIANISRTLFENNSDDHGVSAVFEVLQDQRLNIRRSVFTGNIAGGSGGERTLIGGTGSNVDFFYNSVLHNQVGGVFYMHGGVLRPQGSVFWAPGHELIYAYAGAAVALPAVAPCIVTHSTAGLPAATYWQVDPALDARFAPRGRSPALDHCTGASDAGNDLYGRAPQHDVTSVPDRLGSIDLGAVEQRDIVLYSGFGNRPGN</sequence>
<feature type="chain" id="PRO_5030099262" evidence="1">
    <location>
        <begin position="24"/>
        <end position="606"/>
    </location>
</feature>
<proteinExistence type="predicted"/>
<dbReference type="AlphaFoldDB" id="A0A4R3LBM2"/>
<feature type="signal peptide" evidence="1">
    <location>
        <begin position="1"/>
        <end position="23"/>
    </location>
</feature>